<dbReference type="GO" id="GO:0000221">
    <property type="term" value="C:vacuolar proton-transporting V-type ATPase, V1 domain"/>
    <property type="evidence" value="ECO:0007669"/>
    <property type="project" value="InterPro"/>
</dbReference>
<keyword evidence="5" id="KW-0805">Transcription regulation</keyword>
<evidence type="ECO:0000256" key="1">
    <source>
        <dbReference type="ARBA" id="ARBA00005510"/>
    </source>
</evidence>
<dbReference type="EMBL" id="CM000761">
    <property type="protein sequence ID" value="OQU90065.1"/>
    <property type="molecule type" value="Genomic_DNA"/>
</dbReference>
<dbReference type="InterPro" id="IPR011987">
    <property type="entry name" value="ATPase_V1-cplx_hsu_C"/>
</dbReference>
<evidence type="ECO:0000256" key="8">
    <source>
        <dbReference type="ARBA" id="ARBA00025045"/>
    </source>
</evidence>
<dbReference type="STRING" id="4558.A0A1W0W6X5"/>
<comment type="function">
    <text evidence="8">Subunit of the peripheral V1 complex of vacuolar ATPase. Subunit H activates the ATPase activity of the enzyme and couples ATPase activity to proton flow. Vacuolar ATPase is responsible for acidifying a variety of intracellular compartments in eukaryotic cells, thus providing most of the energy required for transport processes in the vacuolar system.</text>
</comment>
<dbReference type="PANTHER" id="PTHR10698:SF0">
    <property type="entry name" value="V-TYPE PROTON ATPASE SUBUNIT H"/>
    <property type="match status" value="1"/>
</dbReference>
<dbReference type="InterPro" id="IPR038497">
    <property type="entry name" value="ATPase_V1-cplx_hsu_C_sf"/>
</dbReference>
<keyword evidence="3" id="KW-0813">Transport</keyword>
<dbReference type="PANTHER" id="PTHR10698">
    <property type="entry name" value="V-TYPE PROTON ATPASE SUBUNIT H"/>
    <property type="match status" value="1"/>
</dbReference>
<dbReference type="PROSITE" id="PS50888">
    <property type="entry name" value="BHLH"/>
    <property type="match status" value="1"/>
</dbReference>
<dbReference type="InterPro" id="IPR011989">
    <property type="entry name" value="ARM-like"/>
</dbReference>
<feature type="non-terminal residue" evidence="12">
    <location>
        <position position="600"/>
    </location>
</feature>
<dbReference type="Gene3D" id="1.25.40.150">
    <property type="entry name" value="V-type ATPase, subunit H, C-terminal domain"/>
    <property type="match status" value="1"/>
</dbReference>
<evidence type="ECO:0000256" key="6">
    <source>
        <dbReference type="ARBA" id="ARBA00023065"/>
    </source>
</evidence>
<name>A0A1W0W6X5_SORBI</name>
<dbReference type="GO" id="GO:0046983">
    <property type="term" value="F:protein dimerization activity"/>
    <property type="evidence" value="ECO:0007669"/>
    <property type="project" value="InterPro"/>
</dbReference>
<keyword evidence="4" id="KW-0375">Hydrogen ion transport</keyword>
<dbReference type="SUPFAM" id="SSF48371">
    <property type="entry name" value="ARM repeat"/>
    <property type="match status" value="1"/>
</dbReference>
<evidence type="ECO:0000256" key="4">
    <source>
        <dbReference type="ARBA" id="ARBA00022781"/>
    </source>
</evidence>
<proteinExistence type="inferred from homology"/>
<evidence type="ECO:0000256" key="7">
    <source>
        <dbReference type="ARBA" id="ARBA00023163"/>
    </source>
</evidence>
<evidence type="ECO:0000259" key="11">
    <source>
        <dbReference type="PROSITE" id="PS50888"/>
    </source>
</evidence>
<comment type="similarity">
    <text evidence="1">Belongs to the bHLH protein family.</text>
</comment>
<dbReference type="eggNOG" id="KOG2759">
    <property type="taxonomic scope" value="Eukaryota"/>
</dbReference>
<dbReference type="CDD" id="cd11443">
    <property type="entry name" value="bHLH_AtAMS_like"/>
    <property type="match status" value="1"/>
</dbReference>
<dbReference type="Gene3D" id="1.25.10.10">
    <property type="entry name" value="Leucine-rich Repeat Variant"/>
    <property type="match status" value="2"/>
</dbReference>
<sequence length="600" mass="67796">MPRRQRARSSEELKAEDFVDSVLNFGGGGVGDEDDEEKEAGGDSQPPAEFKSKNLEAERKRRGKLNRNILELRSVVPNITKMSKESTLSDAIDHIKKLQNQVLELQRQLADSPGEAWEKQGSASCSESFTATENMPYQGQIELVPLGPYKYHLRIFCKKTGVFTKVLEALCSYNAQVTSLNTITFYGYAESVFTIEVKGEQDVVMVDLRSLLSNIVEGRRVDGAWTAPVMDRAELTTEQVLKRDIPWEHYMSTKLISGTCLQLLRRYDHKPESQRAPLLEETLLYFDYSARPKLQNGTLPNGDASNSKSKLTSIHDVLRGLVDWLCSQLRNPTHPSCSIPTSIHCLSTLLREPYVRTLFVQADGIKLLIPLISPASTQQSIQLLYETCLCIWLLSFYDAAVDYLSTTRVMPRLVEVVKGSTKEKVVRVVVLSFRNLLAKGAFAAQMIDLGLPQIVQNLKAQAWTDEDLLDALNQLEVGLKENLKKLSSFDKYKQQVLLGHLDWSPMHKDPSFWRENINNFEENDFQILRVLMTIIDTSSDTTALAVACYDLSQFLQYHPSGRIVVADLKAKDRVMKLMNHENTEVRKNALLCVQRLFLGA</sequence>
<protein>
    <recommendedName>
        <fullName evidence="9">Vacuolar proton pump subunit H</fullName>
    </recommendedName>
</protein>
<dbReference type="GO" id="GO:0046961">
    <property type="term" value="F:proton-transporting ATPase activity, rotational mechanism"/>
    <property type="evidence" value="ECO:0007669"/>
    <property type="project" value="InterPro"/>
</dbReference>
<dbReference type="AlphaFoldDB" id="A0A1W0W6X5"/>
<dbReference type="Gramene" id="OQU90065">
    <property type="protein sequence ID" value="OQU90065"/>
    <property type="gene ID" value="SORBI_3002G332750"/>
</dbReference>
<evidence type="ECO:0000256" key="2">
    <source>
        <dbReference type="ARBA" id="ARBA00008613"/>
    </source>
</evidence>
<organism evidence="12 13">
    <name type="scientific">Sorghum bicolor</name>
    <name type="common">Sorghum</name>
    <name type="synonym">Sorghum vulgare</name>
    <dbReference type="NCBI Taxonomy" id="4558"/>
    <lineage>
        <taxon>Eukaryota</taxon>
        <taxon>Viridiplantae</taxon>
        <taxon>Streptophyta</taxon>
        <taxon>Embryophyta</taxon>
        <taxon>Tracheophyta</taxon>
        <taxon>Spermatophyta</taxon>
        <taxon>Magnoliopsida</taxon>
        <taxon>Liliopsida</taxon>
        <taxon>Poales</taxon>
        <taxon>Poaceae</taxon>
        <taxon>PACMAD clade</taxon>
        <taxon>Panicoideae</taxon>
        <taxon>Andropogonodae</taxon>
        <taxon>Andropogoneae</taxon>
        <taxon>Sorghinae</taxon>
        <taxon>Sorghum</taxon>
    </lineage>
</organism>
<dbReference type="InterPro" id="IPR016024">
    <property type="entry name" value="ARM-type_fold"/>
</dbReference>
<reference evidence="13" key="2">
    <citation type="journal article" date="2018" name="Plant J.">
        <title>The Sorghum bicolor reference genome: improved assembly, gene annotations, a transcriptome atlas, and signatures of genome organization.</title>
        <authorList>
            <person name="McCormick R.F."/>
            <person name="Truong S.K."/>
            <person name="Sreedasyam A."/>
            <person name="Jenkins J."/>
            <person name="Shu S."/>
            <person name="Sims D."/>
            <person name="Kennedy M."/>
            <person name="Amirebrahimi M."/>
            <person name="Weers B.D."/>
            <person name="McKinley B."/>
            <person name="Mattison A."/>
            <person name="Morishige D.T."/>
            <person name="Grimwood J."/>
            <person name="Schmutz J."/>
            <person name="Mullet J.E."/>
        </authorList>
    </citation>
    <scope>NUCLEOTIDE SEQUENCE [LARGE SCALE GENOMIC DNA]</scope>
    <source>
        <strain evidence="13">cv. BTx623</strain>
    </source>
</reference>
<dbReference type="InterPro" id="IPR004908">
    <property type="entry name" value="ATPase_V1-cplx_hsu"/>
</dbReference>
<accession>A0A1W0W6X5</accession>
<keyword evidence="13" id="KW-1185">Reference proteome</keyword>
<keyword evidence="6" id="KW-0406">Ion transport</keyword>
<evidence type="ECO:0000256" key="5">
    <source>
        <dbReference type="ARBA" id="ARBA00023015"/>
    </source>
</evidence>
<evidence type="ECO:0000256" key="10">
    <source>
        <dbReference type="SAM" id="MobiDB-lite"/>
    </source>
</evidence>
<dbReference type="Pfam" id="PF11698">
    <property type="entry name" value="V-ATPase_H_C"/>
    <property type="match status" value="1"/>
</dbReference>
<evidence type="ECO:0000256" key="9">
    <source>
        <dbReference type="ARBA" id="ARBA00082218"/>
    </source>
</evidence>
<reference evidence="12 13" key="1">
    <citation type="journal article" date="2009" name="Nature">
        <title>The Sorghum bicolor genome and the diversification of grasses.</title>
        <authorList>
            <person name="Paterson A.H."/>
            <person name="Bowers J.E."/>
            <person name="Bruggmann R."/>
            <person name="Dubchak I."/>
            <person name="Grimwood J."/>
            <person name="Gundlach H."/>
            <person name="Haberer G."/>
            <person name="Hellsten U."/>
            <person name="Mitros T."/>
            <person name="Poliakov A."/>
            <person name="Schmutz J."/>
            <person name="Spannagl M."/>
            <person name="Tang H."/>
            <person name="Wang X."/>
            <person name="Wicker T."/>
            <person name="Bharti A.K."/>
            <person name="Chapman J."/>
            <person name="Feltus F.A."/>
            <person name="Gowik U."/>
            <person name="Grigoriev I.V."/>
            <person name="Lyons E."/>
            <person name="Maher C.A."/>
            <person name="Martis M."/>
            <person name="Narechania A."/>
            <person name="Otillar R.P."/>
            <person name="Penning B.W."/>
            <person name="Salamov A.A."/>
            <person name="Wang Y."/>
            <person name="Zhang L."/>
            <person name="Carpita N.C."/>
            <person name="Freeling M."/>
            <person name="Gingle A.R."/>
            <person name="Hash C.T."/>
            <person name="Keller B."/>
            <person name="Klein P."/>
            <person name="Kresovich S."/>
            <person name="McCann M.C."/>
            <person name="Ming R."/>
            <person name="Peterson D.G."/>
            <person name="Mehboob-ur-Rahman"/>
            <person name="Ware D."/>
            <person name="Westhoff P."/>
            <person name="Mayer K.F."/>
            <person name="Messing J."/>
            <person name="Rokhsar D.S."/>
        </authorList>
    </citation>
    <scope>NUCLEOTIDE SEQUENCE [LARGE SCALE GENOMIC DNA]</scope>
    <source>
        <strain evidence="13">cv. BTx623</strain>
    </source>
</reference>
<evidence type="ECO:0000256" key="3">
    <source>
        <dbReference type="ARBA" id="ARBA00022448"/>
    </source>
</evidence>
<feature type="domain" description="BHLH" evidence="11">
    <location>
        <begin position="49"/>
        <end position="98"/>
    </location>
</feature>
<keyword evidence="7" id="KW-0804">Transcription</keyword>
<dbReference type="InParanoid" id="A0A1W0W6X5"/>
<evidence type="ECO:0000313" key="13">
    <source>
        <dbReference type="Proteomes" id="UP000000768"/>
    </source>
</evidence>
<dbReference type="Gene3D" id="4.10.280.10">
    <property type="entry name" value="Helix-loop-helix DNA-binding domain"/>
    <property type="match status" value="1"/>
</dbReference>
<evidence type="ECO:0000313" key="12">
    <source>
        <dbReference type="EMBL" id="OQU90065.1"/>
    </source>
</evidence>
<dbReference type="InterPro" id="IPR011598">
    <property type="entry name" value="bHLH_dom"/>
</dbReference>
<dbReference type="Pfam" id="PF00010">
    <property type="entry name" value="HLH"/>
    <property type="match status" value="1"/>
</dbReference>
<dbReference type="SMART" id="SM00353">
    <property type="entry name" value="HLH"/>
    <property type="match status" value="1"/>
</dbReference>
<dbReference type="SUPFAM" id="SSF47459">
    <property type="entry name" value="HLH, helix-loop-helix DNA-binding domain"/>
    <property type="match status" value="1"/>
</dbReference>
<feature type="region of interest" description="Disordered" evidence="10">
    <location>
        <begin position="22"/>
        <end position="58"/>
    </location>
</feature>
<dbReference type="Pfam" id="PF03224">
    <property type="entry name" value="V-ATPase_H_N"/>
    <property type="match status" value="2"/>
</dbReference>
<dbReference type="OMA" id="PTENTHY"/>
<comment type="similarity">
    <text evidence="2">Belongs to the V-ATPase H subunit family.</text>
</comment>
<gene>
    <name evidence="12" type="ORF">SORBI_3002G332750</name>
</gene>
<dbReference type="Proteomes" id="UP000000768">
    <property type="component" value="Chromosome 2"/>
</dbReference>
<dbReference type="InterPro" id="IPR036638">
    <property type="entry name" value="HLH_DNA-bd_sf"/>
</dbReference>
<dbReference type="FunFam" id="1.25.40.150:FF:000004">
    <property type="entry name" value="V-type proton ATPase subunit H"/>
    <property type="match status" value="1"/>
</dbReference>